<sequence length="116" mass="12377">MCRSHGTPVGSCFFALPVRLLAGVHLDTGTHLDRGQKGPGTDSIGRWRHSGRCSRDGSYGESTRTDTYRSTGLAAAGHPQSQRVGKHQAARFEYPREGPRTDAVRSGIGGAEGLLT</sequence>
<name>A0A2M4DBM0_ANODA</name>
<feature type="compositionally biased region" description="Gly residues" evidence="1">
    <location>
        <begin position="107"/>
        <end position="116"/>
    </location>
</feature>
<feature type="compositionally biased region" description="Basic and acidic residues" evidence="1">
    <location>
        <begin position="93"/>
        <end position="103"/>
    </location>
</feature>
<protein>
    <submittedName>
        <fullName evidence="3">Putative secreted protein</fullName>
    </submittedName>
</protein>
<evidence type="ECO:0000256" key="1">
    <source>
        <dbReference type="SAM" id="MobiDB-lite"/>
    </source>
</evidence>
<keyword evidence="2" id="KW-0732">Signal</keyword>
<evidence type="ECO:0000256" key="2">
    <source>
        <dbReference type="SAM" id="SignalP"/>
    </source>
</evidence>
<feature type="region of interest" description="Disordered" evidence="1">
    <location>
        <begin position="28"/>
        <end position="116"/>
    </location>
</feature>
<reference evidence="3" key="1">
    <citation type="submission" date="2018-01" db="EMBL/GenBank/DDBJ databases">
        <title>An insight into the sialome of Amazonian anophelines.</title>
        <authorList>
            <person name="Ribeiro J.M."/>
            <person name="Scarpassa V."/>
            <person name="Calvo E."/>
        </authorList>
    </citation>
    <scope>NUCLEOTIDE SEQUENCE</scope>
</reference>
<dbReference type="AlphaFoldDB" id="A0A2M4DBM0"/>
<feature type="signal peptide" evidence="2">
    <location>
        <begin position="1"/>
        <end position="23"/>
    </location>
</feature>
<organism evidence="3">
    <name type="scientific">Anopheles darlingi</name>
    <name type="common">Mosquito</name>
    <dbReference type="NCBI Taxonomy" id="43151"/>
    <lineage>
        <taxon>Eukaryota</taxon>
        <taxon>Metazoa</taxon>
        <taxon>Ecdysozoa</taxon>
        <taxon>Arthropoda</taxon>
        <taxon>Hexapoda</taxon>
        <taxon>Insecta</taxon>
        <taxon>Pterygota</taxon>
        <taxon>Neoptera</taxon>
        <taxon>Endopterygota</taxon>
        <taxon>Diptera</taxon>
        <taxon>Nematocera</taxon>
        <taxon>Culicoidea</taxon>
        <taxon>Culicidae</taxon>
        <taxon>Anophelinae</taxon>
        <taxon>Anopheles</taxon>
    </lineage>
</organism>
<proteinExistence type="predicted"/>
<dbReference type="EMBL" id="GGFL01010779">
    <property type="protein sequence ID" value="MBW74957.1"/>
    <property type="molecule type" value="Transcribed_RNA"/>
</dbReference>
<feature type="chain" id="PRO_5014915176" evidence="2">
    <location>
        <begin position="24"/>
        <end position="116"/>
    </location>
</feature>
<evidence type="ECO:0000313" key="3">
    <source>
        <dbReference type="EMBL" id="MBW74957.1"/>
    </source>
</evidence>
<accession>A0A2M4DBM0</accession>